<accession>A0AAV5HT00</accession>
<reference evidence="2 3" key="1">
    <citation type="journal article" date="2021" name="Commun. Biol.">
        <title>The genome of Shorea leprosula (Dipterocarpaceae) highlights the ecological relevance of drought in aseasonal tropical rainforests.</title>
        <authorList>
            <person name="Ng K.K.S."/>
            <person name="Kobayashi M.J."/>
            <person name="Fawcett J.A."/>
            <person name="Hatakeyama M."/>
            <person name="Paape T."/>
            <person name="Ng C.H."/>
            <person name="Ang C.C."/>
            <person name="Tnah L.H."/>
            <person name="Lee C.T."/>
            <person name="Nishiyama T."/>
            <person name="Sese J."/>
            <person name="O'Brien M.J."/>
            <person name="Copetti D."/>
            <person name="Mohd Noor M.I."/>
            <person name="Ong R.C."/>
            <person name="Putra M."/>
            <person name="Sireger I.Z."/>
            <person name="Indrioko S."/>
            <person name="Kosugi Y."/>
            <person name="Izuno A."/>
            <person name="Isagi Y."/>
            <person name="Lee S.L."/>
            <person name="Shimizu K.K."/>
        </authorList>
    </citation>
    <scope>NUCLEOTIDE SEQUENCE [LARGE SCALE GENOMIC DNA]</scope>
    <source>
        <strain evidence="2">214</strain>
    </source>
</reference>
<gene>
    <name evidence="2" type="ORF">SLEP1_g2582</name>
</gene>
<sequence length="98" mass="11132">MRFKSDAHNVTITYRRTVTNVGNPPNGTYKVQVLEPKGISVRVKPSILSFKMHNQKLRYKVSFTAIRQIIETDSSSFGSLTWVSGKYTVRSPIAVTWI</sequence>
<dbReference type="Proteomes" id="UP001054252">
    <property type="component" value="Unassembled WGS sequence"/>
</dbReference>
<proteinExistence type="predicted"/>
<evidence type="ECO:0000313" key="2">
    <source>
        <dbReference type="EMBL" id="GKU88299.1"/>
    </source>
</evidence>
<dbReference type="EMBL" id="BPVZ01000002">
    <property type="protein sequence ID" value="GKU88299.1"/>
    <property type="molecule type" value="Genomic_DNA"/>
</dbReference>
<feature type="domain" description="Subtilisin-like protease fibronectin type-III" evidence="1">
    <location>
        <begin position="7"/>
        <end position="95"/>
    </location>
</feature>
<evidence type="ECO:0000259" key="1">
    <source>
        <dbReference type="Pfam" id="PF17766"/>
    </source>
</evidence>
<dbReference type="AlphaFoldDB" id="A0AAV5HT00"/>
<dbReference type="Pfam" id="PF17766">
    <property type="entry name" value="fn3_6"/>
    <property type="match status" value="1"/>
</dbReference>
<dbReference type="Gene3D" id="2.60.40.2310">
    <property type="match status" value="1"/>
</dbReference>
<keyword evidence="3" id="KW-1185">Reference proteome</keyword>
<dbReference type="InterPro" id="IPR041469">
    <property type="entry name" value="Subtilisin-like_FN3"/>
</dbReference>
<comment type="caution">
    <text evidence="2">The sequence shown here is derived from an EMBL/GenBank/DDBJ whole genome shotgun (WGS) entry which is preliminary data.</text>
</comment>
<organism evidence="2 3">
    <name type="scientific">Rubroshorea leprosula</name>
    <dbReference type="NCBI Taxonomy" id="152421"/>
    <lineage>
        <taxon>Eukaryota</taxon>
        <taxon>Viridiplantae</taxon>
        <taxon>Streptophyta</taxon>
        <taxon>Embryophyta</taxon>
        <taxon>Tracheophyta</taxon>
        <taxon>Spermatophyta</taxon>
        <taxon>Magnoliopsida</taxon>
        <taxon>eudicotyledons</taxon>
        <taxon>Gunneridae</taxon>
        <taxon>Pentapetalae</taxon>
        <taxon>rosids</taxon>
        <taxon>malvids</taxon>
        <taxon>Malvales</taxon>
        <taxon>Dipterocarpaceae</taxon>
        <taxon>Rubroshorea</taxon>
    </lineage>
</organism>
<name>A0AAV5HT00_9ROSI</name>
<evidence type="ECO:0000313" key="3">
    <source>
        <dbReference type="Proteomes" id="UP001054252"/>
    </source>
</evidence>
<protein>
    <recommendedName>
        <fullName evidence="1">Subtilisin-like protease fibronectin type-III domain-containing protein</fullName>
    </recommendedName>
</protein>